<feature type="transmembrane region" description="Helical" evidence="2">
    <location>
        <begin position="124"/>
        <end position="142"/>
    </location>
</feature>
<evidence type="ECO:0000256" key="2">
    <source>
        <dbReference type="SAM" id="Phobius"/>
    </source>
</evidence>
<feature type="domain" description="HTH LytTR-type" evidence="3">
    <location>
        <begin position="189"/>
        <end position="277"/>
    </location>
</feature>
<keyword evidence="5" id="KW-1185">Reference proteome</keyword>
<dbReference type="SMART" id="SM00850">
    <property type="entry name" value="LytTR"/>
    <property type="match status" value="1"/>
</dbReference>
<keyword evidence="2" id="KW-1133">Transmembrane helix</keyword>
<evidence type="ECO:0000256" key="1">
    <source>
        <dbReference type="ARBA" id="ARBA00023012"/>
    </source>
</evidence>
<evidence type="ECO:0000313" key="4">
    <source>
        <dbReference type="EMBL" id="NMP30021.1"/>
    </source>
</evidence>
<gene>
    <name evidence="4" type="ORF">HII17_00480</name>
</gene>
<dbReference type="GO" id="GO:0003677">
    <property type="term" value="F:DNA binding"/>
    <property type="evidence" value="ECO:0007669"/>
    <property type="project" value="InterPro"/>
</dbReference>
<keyword evidence="1" id="KW-0902">Two-component regulatory system</keyword>
<evidence type="ECO:0000313" key="5">
    <source>
        <dbReference type="Proteomes" id="UP000568664"/>
    </source>
</evidence>
<keyword evidence="2" id="KW-0812">Transmembrane</keyword>
<organism evidence="4 5">
    <name type="scientific">Thalassotalea algicola</name>
    <dbReference type="NCBI Taxonomy" id="2716224"/>
    <lineage>
        <taxon>Bacteria</taxon>
        <taxon>Pseudomonadati</taxon>
        <taxon>Pseudomonadota</taxon>
        <taxon>Gammaproteobacteria</taxon>
        <taxon>Alteromonadales</taxon>
        <taxon>Colwelliaceae</taxon>
        <taxon>Thalassotalea</taxon>
    </lineage>
</organism>
<dbReference type="AlphaFoldDB" id="A0A7Y0Q5F0"/>
<comment type="caution">
    <text evidence="4">The sequence shown here is derived from an EMBL/GenBank/DDBJ whole genome shotgun (WGS) entry which is preliminary data.</text>
</comment>
<dbReference type="InterPro" id="IPR007492">
    <property type="entry name" value="LytTR_DNA-bd_dom"/>
</dbReference>
<dbReference type="EMBL" id="JABBXH010000001">
    <property type="protein sequence ID" value="NMP30021.1"/>
    <property type="molecule type" value="Genomic_DNA"/>
</dbReference>
<protein>
    <submittedName>
        <fullName evidence="4">LytTR family transcriptional regulator</fullName>
    </submittedName>
</protein>
<feature type="transmembrane region" description="Helical" evidence="2">
    <location>
        <begin position="56"/>
        <end position="78"/>
    </location>
</feature>
<sequence length="277" mass="31329">MANRELPQENQAVEPLFTKKKLSNDLLVALAVGCFIGFLAPFGMDRLPVWLSISYWVFTCMVGYFIFTPMVYFGNLTLGNIVTTHWHRVAVSALLASVLMSFAVPVITWLFFSQPIQFSKQFFAVFPKAVVIGGVITFISMVRDYIKAQQQQLSESSEQLEAHQQLLTTTEKAGADKIMQQLPVEKRGELLCLEMSDHYLKVYTDKGHHLILMRFKDALTQLTDYPGLQTHRSWWVATEAVTSVTKENRKVVLQLSNEVSVPVSRTYLEAVKNAGLT</sequence>
<keyword evidence="2" id="KW-0472">Membrane</keyword>
<proteinExistence type="predicted"/>
<evidence type="ECO:0000259" key="3">
    <source>
        <dbReference type="PROSITE" id="PS50930"/>
    </source>
</evidence>
<dbReference type="PROSITE" id="PS50930">
    <property type="entry name" value="HTH_LYTTR"/>
    <property type="match status" value="1"/>
</dbReference>
<dbReference type="RefSeq" id="WP_169073372.1">
    <property type="nucleotide sequence ID" value="NZ_JABBXH010000001.1"/>
</dbReference>
<feature type="transmembrane region" description="Helical" evidence="2">
    <location>
        <begin position="26"/>
        <end position="44"/>
    </location>
</feature>
<dbReference type="Pfam" id="PF04397">
    <property type="entry name" value="LytTR"/>
    <property type="match status" value="1"/>
</dbReference>
<feature type="transmembrane region" description="Helical" evidence="2">
    <location>
        <begin position="90"/>
        <end position="112"/>
    </location>
</feature>
<accession>A0A7Y0Q5F0</accession>
<name>A0A7Y0Q5F0_9GAMM</name>
<dbReference type="GO" id="GO:0000160">
    <property type="term" value="P:phosphorelay signal transduction system"/>
    <property type="evidence" value="ECO:0007669"/>
    <property type="project" value="UniProtKB-KW"/>
</dbReference>
<reference evidence="4 5" key="1">
    <citation type="submission" date="2020-04" db="EMBL/GenBank/DDBJ databases">
        <title>Thalassotalea sp. M1531, isolated from the surface of marine red alga.</title>
        <authorList>
            <person name="Pang L."/>
            <person name="Lu D.-C."/>
        </authorList>
    </citation>
    <scope>NUCLEOTIDE SEQUENCE [LARGE SCALE GENOMIC DNA]</scope>
    <source>
        <strain evidence="4 5">M1531</strain>
    </source>
</reference>
<dbReference type="Gene3D" id="2.40.50.1020">
    <property type="entry name" value="LytTr DNA-binding domain"/>
    <property type="match status" value="1"/>
</dbReference>
<dbReference type="Proteomes" id="UP000568664">
    <property type="component" value="Unassembled WGS sequence"/>
</dbReference>